<protein>
    <submittedName>
        <fullName evidence="2">Uncharacterized protein</fullName>
    </submittedName>
</protein>
<dbReference type="AlphaFoldDB" id="A0A6C0B390"/>
<accession>A0A6C0B390</accession>
<keyword evidence="1" id="KW-1133">Transmembrane helix</keyword>
<feature type="transmembrane region" description="Helical" evidence="1">
    <location>
        <begin position="36"/>
        <end position="64"/>
    </location>
</feature>
<keyword evidence="1" id="KW-0472">Membrane</keyword>
<organism evidence="2">
    <name type="scientific">viral metagenome</name>
    <dbReference type="NCBI Taxonomy" id="1070528"/>
    <lineage>
        <taxon>unclassified sequences</taxon>
        <taxon>metagenomes</taxon>
        <taxon>organismal metagenomes</taxon>
    </lineage>
</organism>
<keyword evidence="1" id="KW-0812">Transmembrane</keyword>
<dbReference type="EMBL" id="MN739058">
    <property type="protein sequence ID" value="QHS86516.1"/>
    <property type="molecule type" value="Genomic_DNA"/>
</dbReference>
<proteinExistence type="predicted"/>
<sequence length="104" mass="11358">MCDSNDNRDDYGFERYQHNDDGSLSFNAPDVSSTNLIIIIIVVAVLIGGVIYVLMSGVAGYYSWNEFPSDSISNKLVKTVAAVIFSPAYILYTTAKLSFFGRGG</sequence>
<evidence type="ECO:0000313" key="2">
    <source>
        <dbReference type="EMBL" id="QHS86516.1"/>
    </source>
</evidence>
<reference evidence="2" key="1">
    <citation type="journal article" date="2020" name="Nature">
        <title>Giant virus diversity and host interactions through global metagenomics.</title>
        <authorList>
            <person name="Schulz F."/>
            <person name="Roux S."/>
            <person name="Paez-Espino D."/>
            <person name="Jungbluth S."/>
            <person name="Walsh D.A."/>
            <person name="Denef V.J."/>
            <person name="McMahon K.D."/>
            <person name="Konstantinidis K.T."/>
            <person name="Eloe-Fadrosh E.A."/>
            <person name="Kyrpides N.C."/>
            <person name="Woyke T."/>
        </authorList>
    </citation>
    <scope>NUCLEOTIDE SEQUENCE</scope>
    <source>
        <strain evidence="2">GVMAG-M-3300009422-16</strain>
    </source>
</reference>
<name>A0A6C0B390_9ZZZZ</name>
<feature type="transmembrane region" description="Helical" evidence="1">
    <location>
        <begin position="76"/>
        <end position="95"/>
    </location>
</feature>
<evidence type="ECO:0000256" key="1">
    <source>
        <dbReference type="SAM" id="Phobius"/>
    </source>
</evidence>